<accession>A0A2D2DIT8</accession>
<protein>
    <submittedName>
        <fullName evidence="1">Uncharacterized protein</fullName>
    </submittedName>
</protein>
<evidence type="ECO:0000313" key="1">
    <source>
        <dbReference type="EMBL" id="ATQ74898.1"/>
    </source>
</evidence>
<organism evidence="1 2">
    <name type="scientific">Massilia violaceinigra</name>
    <dbReference type="NCBI Taxonomy" id="2045208"/>
    <lineage>
        <taxon>Bacteria</taxon>
        <taxon>Pseudomonadati</taxon>
        <taxon>Pseudomonadota</taxon>
        <taxon>Betaproteobacteria</taxon>
        <taxon>Burkholderiales</taxon>
        <taxon>Oxalobacteraceae</taxon>
        <taxon>Telluria group</taxon>
        <taxon>Massilia</taxon>
    </lineage>
</organism>
<proteinExistence type="predicted"/>
<dbReference type="Proteomes" id="UP000229897">
    <property type="component" value="Chromosome"/>
</dbReference>
<evidence type="ECO:0000313" key="2">
    <source>
        <dbReference type="Proteomes" id="UP000229897"/>
    </source>
</evidence>
<dbReference type="EMBL" id="CP024608">
    <property type="protein sequence ID" value="ATQ74898.1"/>
    <property type="molecule type" value="Genomic_DNA"/>
</dbReference>
<keyword evidence="2" id="KW-1185">Reference proteome</keyword>
<dbReference type="KEGG" id="mass:CR152_10450"/>
<dbReference type="AlphaFoldDB" id="A0A2D2DIT8"/>
<gene>
    <name evidence="1" type="ORF">CR152_10450</name>
</gene>
<name>A0A2D2DIT8_9BURK</name>
<reference evidence="1" key="1">
    <citation type="submission" date="2017-10" db="EMBL/GenBank/DDBJ databases">
        <title>Massilia psychrophilum sp. nov., a novel purple-pigmented bacterium isolated from Tianshan glacier, Xinjiang Municipality, China.</title>
        <authorList>
            <person name="Wang H."/>
        </authorList>
    </citation>
    <scope>NUCLEOTIDE SEQUENCE [LARGE SCALE GENOMIC DNA]</scope>
    <source>
        <strain evidence="1">B2</strain>
    </source>
</reference>
<sequence length="76" mass="7895">MAMPTQQNAQLLHLAGLAGLSGWWQWPSSMLATTWLATGTLAASHSADDAAAKPCKGIASSNSQISNVLKDVMGKV</sequence>